<name>A0AB33V9U0_RALSU</name>
<evidence type="ECO:0000313" key="1">
    <source>
        <dbReference type="EMBL" id="EAP71631.1"/>
    </source>
</evidence>
<gene>
    <name evidence="1" type="ORF">RRSL_01283</name>
</gene>
<dbReference type="AlphaFoldDB" id="A0AB33V9U0"/>
<organism evidence="1 2">
    <name type="scientific">Ralstonia solanacearum (strain UW551)</name>
    <dbReference type="NCBI Taxonomy" id="342110"/>
    <lineage>
        <taxon>Bacteria</taxon>
        <taxon>Pseudomonadati</taxon>
        <taxon>Pseudomonadota</taxon>
        <taxon>Betaproteobacteria</taxon>
        <taxon>Burkholderiales</taxon>
        <taxon>Burkholderiaceae</taxon>
        <taxon>Ralstonia</taxon>
        <taxon>Ralstonia solanacearum species complex</taxon>
    </lineage>
</organism>
<comment type="caution">
    <text evidence="1">The sequence shown here is derived from an EMBL/GenBank/DDBJ whole genome shotgun (WGS) entry which is preliminary data.</text>
</comment>
<evidence type="ECO:0000313" key="2">
    <source>
        <dbReference type="Proteomes" id="UP000005933"/>
    </source>
</evidence>
<accession>A0AB33V9U0</accession>
<dbReference type="Proteomes" id="UP000005933">
    <property type="component" value="Unassembled WGS sequence"/>
</dbReference>
<proteinExistence type="predicted"/>
<dbReference type="EMBL" id="AAKL01000048">
    <property type="protein sequence ID" value="EAP71631.1"/>
    <property type="molecule type" value="Genomic_DNA"/>
</dbReference>
<sequence length="165" mass="17431">MTAIAIVTMTVAAGIALRATPRRANADQVTTGRPCAGLCFARAPAGAMWRNASRSGAASIQGGDMMVEANWRTEFYKDFDVYVLAIPRAARASGKAAKPVSQWDFVVRVCESGADPTAIETLVAHSHDERPLPTREAAEDAGFARGYGLVDALLSRGGGQSSFDL</sequence>
<protein>
    <submittedName>
        <fullName evidence="1">Uncharacterized protein</fullName>
    </submittedName>
</protein>
<reference evidence="1 2" key="1">
    <citation type="journal article" date="2006" name="Mol. Plant Microbe Interact.">
        <title>Identification of open reading frames unique to a select agent: Ralstonia solanacearum race 3 biovar 2.</title>
        <authorList>
            <person name="Gabriel D.W."/>
            <person name="Allen C."/>
            <person name="Schell M."/>
            <person name="Denny T.P."/>
            <person name="Greenberg J.T."/>
            <person name="Duan Y.P."/>
            <person name="Flores-Cruz Z."/>
            <person name="Huang Q."/>
            <person name="Clifford J.M."/>
            <person name="Presting G."/>
            <person name="Gonzalez E.T."/>
            <person name="Reddy J."/>
            <person name="Elphinstone J."/>
            <person name="Swanson J."/>
            <person name="Yao J."/>
            <person name="Mulholland V."/>
            <person name="Liu L."/>
            <person name="Farmerie W."/>
            <person name="Patnaikuni M."/>
            <person name="Balogh B."/>
            <person name="Norman D."/>
            <person name="Alvarez A."/>
            <person name="Castillo J.A."/>
            <person name="Jones J."/>
            <person name="Saddler G."/>
            <person name="Walunas T."/>
            <person name="Zhukov A."/>
            <person name="Mikhailova N."/>
        </authorList>
    </citation>
    <scope>NUCLEOTIDE SEQUENCE [LARGE SCALE GENOMIC DNA]</scope>
    <source>
        <strain evidence="1 2">UW551</strain>
    </source>
</reference>